<keyword evidence="9 10" id="KW-0807">Transducer</keyword>
<proteinExistence type="evidence at transcript level"/>
<name>U5KJQ9_AGRSE</name>
<evidence type="ECO:0000256" key="8">
    <source>
        <dbReference type="ARBA" id="ARBA00023170"/>
    </source>
</evidence>
<keyword evidence="6 10" id="KW-1133">Transmembrane helix</keyword>
<feature type="transmembrane region" description="Helical" evidence="10">
    <location>
        <begin position="56"/>
        <end position="75"/>
    </location>
</feature>
<dbReference type="AlphaFoldDB" id="U5KJQ9"/>
<keyword evidence="5 10" id="KW-0552">Olfaction</keyword>
<evidence type="ECO:0000313" key="11">
    <source>
        <dbReference type="EMBL" id="AGS41448.1"/>
    </source>
</evidence>
<evidence type="ECO:0000256" key="7">
    <source>
        <dbReference type="ARBA" id="ARBA00023136"/>
    </source>
</evidence>
<protein>
    <recommendedName>
        <fullName evidence="10">Odorant receptor</fullName>
    </recommendedName>
</protein>
<feature type="transmembrane region" description="Helical" evidence="10">
    <location>
        <begin position="143"/>
        <end position="166"/>
    </location>
</feature>
<dbReference type="GO" id="GO:0004984">
    <property type="term" value="F:olfactory receptor activity"/>
    <property type="evidence" value="ECO:0007669"/>
    <property type="project" value="InterPro"/>
</dbReference>
<dbReference type="Pfam" id="PF02949">
    <property type="entry name" value="7tm_6"/>
    <property type="match status" value="1"/>
</dbReference>
<keyword evidence="8 10" id="KW-0675">Receptor</keyword>
<feature type="transmembrane region" description="Helical" evidence="10">
    <location>
        <begin position="298"/>
        <end position="319"/>
    </location>
</feature>
<evidence type="ECO:0000256" key="1">
    <source>
        <dbReference type="ARBA" id="ARBA00004651"/>
    </source>
</evidence>
<reference evidence="11" key="2">
    <citation type="submission" date="2013-01" db="EMBL/GenBank/DDBJ databases">
        <authorList>
            <person name="Zhang D.-D."/>
            <person name="Lofstedt C."/>
        </authorList>
    </citation>
    <scope>NUCLEOTIDE SEQUENCE</scope>
</reference>
<evidence type="ECO:0000256" key="6">
    <source>
        <dbReference type="ARBA" id="ARBA00022989"/>
    </source>
</evidence>
<feature type="transmembrane region" description="Helical" evidence="10">
    <location>
        <begin position="81"/>
        <end position="100"/>
    </location>
</feature>
<reference evidence="11" key="1">
    <citation type="journal article" date="2013" name="PLoS ONE">
        <title>Functional Evolution of a Multigene Family: Orthologous and Paralogous Pheromone Receptor Genes in the Turnip Moth, Agrotis segetum.</title>
        <authorList>
            <person name="Zhang D.D."/>
            <person name="Lofstedt C."/>
        </authorList>
    </citation>
    <scope>NUCLEOTIDE SEQUENCE</scope>
</reference>
<dbReference type="GO" id="GO:0007165">
    <property type="term" value="P:signal transduction"/>
    <property type="evidence" value="ECO:0007669"/>
    <property type="project" value="UniProtKB-KW"/>
</dbReference>
<evidence type="ECO:0000256" key="5">
    <source>
        <dbReference type="ARBA" id="ARBA00022725"/>
    </source>
</evidence>
<accession>U5KJQ9</accession>
<dbReference type="EMBL" id="KC526972">
    <property type="protein sequence ID" value="AGS41448.1"/>
    <property type="molecule type" value="mRNA"/>
</dbReference>
<organism evidence="11">
    <name type="scientific">Agrotis segetum</name>
    <name type="common">Turnip moth</name>
    <dbReference type="NCBI Taxonomy" id="47767"/>
    <lineage>
        <taxon>Eukaryota</taxon>
        <taxon>Metazoa</taxon>
        <taxon>Ecdysozoa</taxon>
        <taxon>Arthropoda</taxon>
        <taxon>Hexapoda</taxon>
        <taxon>Insecta</taxon>
        <taxon>Pterygota</taxon>
        <taxon>Neoptera</taxon>
        <taxon>Endopterygota</taxon>
        <taxon>Lepidoptera</taxon>
        <taxon>Glossata</taxon>
        <taxon>Ditrysia</taxon>
        <taxon>Noctuoidea</taxon>
        <taxon>Noctuidae</taxon>
        <taxon>Noctuinae</taxon>
        <taxon>Noctuini</taxon>
        <taxon>Agrotis</taxon>
    </lineage>
</organism>
<evidence type="ECO:0000256" key="2">
    <source>
        <dbReference type="ARBA" id="ARBA00022475"/>
    </source>
</evidence>
<comment type="caution">
    <text evidence="10">Lacks conserved residue(s) required for the propagation of feature annotation.</text>
</comment>
<evidence type="ECO:0000256" key="3">
    <source>
        <dbReference type="ARBA" id="ARBA00022606"/>
    </source>
</evidence>
<dbReference type="PANTHER" id="PTHR21137:SF35">
    <property type="entry name" value="ODORANT RECEPTOR 19A-RELATED"/>
    <property type="match status" value="1"/>
</dbReference>
<comment type="similarity">
    <text evidence="10">Belongs to the insect chemoreceptor superfamily. Heteromeric odorant receptor channel (TC 1.A.69) family.</text>
</comment>
<keyword evidence="2" id="KW-1003">Cell membrane</keyword>
<sequence length="433" mass="50343">MSLRKFLLENEAVIGIDTPSDYLYIKILRFMLIIIASWPRKELGEPEPSYQRAVRVFYFVLCIFLSCGYFTYVYIHNSELTFVEAGHMYLIILMSAVNMSRVKSLTLSPKYLAMAKSFLRKIHLFYYKERSDHAMKTHKMVHLLCHIFTLLLLSQMVAGCTLYNMIPMYSNYAAGRYKVGGANENSTFEHSVYLPYPFNTSTDLRGYVVVNIIHWWLCYLTSTWICMFDLFLSLMVFHLWGHFKILLNLLNDFPRPSPNSEYILEEKGMQIKVDMYSKEELVKVTERLKEIINYHREIIVFTNTISDVFGPMLFVYYVFHQASGCLLLLECSQMTTQALMRYLPLTVILTQQLIQISVTFELVGSESEKLKDAVYGLPWQSMDNLNRNMVTFFLMNVQEPVHLKALGVANVGVTSMAAILKTSMSYFTFLRSM</sequence>
<comment type="subcellular location">
    <subcellularLocation>
        <location evidence="1 10">Cell membrane</location>
        <topology evidence="1 10">Multi-pass membrane protein</topology>
    </subcellularLocation>
</comment>
<keyword evidence="4 10" id="KW-0812">Transmembrane</keyword>
<feature type="transmembrane region" description="Helical" evidence="10">
    <location>
        <begin position="213"/>
        <end position="240"/>
    </location>
</feature>
<evidence type="ECO:0000256" key="10">
    <source>
        <dbReference type="RuleBase" id="RU351113"/>
    </source>
</evidence>
<dbReference type="GO" id="GO:0005886">
    <property type="term" value="C:plasma membrane"/>
    <property type="evidence" value="ECO:0007669"/>
    <property type="project" value="UniProtKB-SubCell"/>
</dbReference>
<dbReference type="GO" id="GO:0005549">
    <property type="term" value="F:odorant binding"/>
    <property type="evidence" value="ECO:0007669"/>
    <property type="project" value="InterPro"/>
</dbReference>
<dbReference type="PANTHER" id="PTHR21137">
    <property type="entry name" value="ODORANT RECEPTOR"/>
    <property type="match status" value="1"/>
</dbReference>
<evidence type="ECO:0000256" key="9">
    <source>
        <dbReference type="ARBA" id="ARBA00023224"/>
    </source>
</evidence>
<dbReference type="InterPro" id="IPR004117">
    <property type="entry name" value="7tm6_olfct_rcpt"/>
</dbReference>
<evidence type="ECO:0000256" key="4">
    <source>
        <dbReference type="ARBA" id="ARBA00022692"/>
    </source>
</evidence>
<keyword evidence="7 10" id="KW-0472">Membrane</keyword>
<keyword evidence="3 10" id="KW-0716">Sensory transduction</keyword>